<proteinExistence type="predicted"/>
<organism evidence="10 11">
    <name type="scientific">Salvelinus namaycush</name>
    <name type="common">Lake trout</name>
    <name type="synonym">Salmo namaycush</name>
    <dbReference type="NCBI Taxonomy" id="8040"/>
    <lineage>
        <taxon>Eukaryota</taxon>
        <taxon>Metazoa</taxon>
        <taxon>Chordata</taxon>
        <taxon>Craniata</taxon>
        <taxon>Vertebrata</taxon>
        <taxon>Euteleostomi</taxon>
        <taxon>Actinopterygii</taxon>
        <taxon>Neopterygii</taxon>
        <taxon>Teleostei</taxon>
        <taxon>Protacanthopterygii</taxon>
        <taxon>Salmoniformes</taxon>
        <taxon>Salmonidae</taxon>
        <taxon>Salmoninae</taxon>
        <taxon>Salvelinus</taxon>
    </lineage>
</organism>
<dbReference type="AlphaFoldDB" id="A0A8U1F0C1"/>
<accession>A0A8U1F0C1</accession>
<comment type="subcellular location">
    <subcellularLocation>
        <location evidence="1">Membrane</location>
        <topology evidence="1">Multi-pass membrane protein</topology>
    </subcellularLocation>
</comment>
<dbReference type="Proteomes" id="UP000808372">
    <property type="component" value="Chromosome 16"/>
</dbReference>
<gene>
    <name evidence="11" type="primary">LOC120061552</name>
</gene>
<sequence>MADMDAGCFENLKGYVKTLKGIILVAEILISLTILICYTVSFYGGHYGVAICEMVSAIIFFVVFMMEMDKSIQVVNWVWSDLLRASTGTAMYLISSLMALISGTKDGARIAGGVFGLLAGILFAYDVCTIILVIKSNSSAYWWVFWIRLYAALL</sequence>
<dbReference type="InterPro" id="IPR050578">
    <property type="entry name" value="MARVEL-CKLF_proteins"/>
</dbReference>
<evidence type="ECO:0000313" key="10">
    <source>
        <dbReference type="Proteomes" id="UP000808372"/>
    </source>
</evidence>
<feature type="domain" description="MARVEL" evidence="9">
    <location>
        <begin position="15"/>
        <end position="135"/>
    </location>
</feature>
<dbReference type="KEGG" id="snh:120061552"/>
<dbReference type="PANTHER" id="PTHR22776:SF4">
    <property type="entry name" value="PROTEOLIPID PROTEIN 2"/>
    <property type="match status" value="1"/>
</dbReference>
<keyword evidence="3 8" id="KW-1133">Transmembrane helix</keyword>
<evidence type="ECO:0000256" key="4">
    <source>
        <dbReference type="ARBA" id="ARBA00023136"/>
    </source>
</evidence>
<evidence type="ECO:0000256" key="5">
    <source>
        <dbReference type="ARBA" id="ARBA00037152"/>
    </source>
</evidence>
<keyword evidence="10" id="KW-1185">Reference proteome</keyword>
<dbReference type="PANTHER" id="PTHR22776">
    <property type="entry name" value="MARVEL-CONTAINING POTENTIAL LIPID RAFT-ASSOCIATED PROTEIN"/>
    <property type="match status" value="1"/>
</dbReference>
<evidence type="ECO:0000256" key="6">
    <source>
        <dbReference type="ARBA" id="ARBA00039459"/>
    </source>
</evidence>
<feature type="transmembrane region" description="Helical" evidence="8">
    <location>
        <begin position="113"/>
        <end position="134"/>
    </location>
</feature>
<comment type="function">
    <text evidence="5">May play a role in cell differentiation in the intestinal epithelium.</text>
</comment>
<evidence type="ECO:0000256" key="8">
    <source>
        <dbReference type="SAM" id="Phobius"/>
    </source>
</evidence>
<protein>
    <recommendedName>
        <fullName evidence="6">Proteolipid protein 2</fullName>
    </recommendedName>
</protein>
<keyword evidence="4 7" id="KW-0472">Membrane</keyword>
<feature type="transmembrane region" description="Helical" evidence="8">
    <location>
        <begin position="47"/>
        <end position="66"/>
    </location>
</feature>
<dbReference type="PROSITE" id="PS51225">
    <property type="entry name" value="MARVEL"/>
    <property type="match status" value="1"/>
</dbReference>
<keyword evidence="2 7" id="KW-0812">Transmembrane</keyword>
<dbReference type="InterPro" id="IPR008253">
    <property type="entry name" value="Marvel"/>
</dbReference>
<reference evidence="11" key="1">
    <citation type="submission" date="2025-08" db="UniProtKB">
        <authorList>
            <consortium name="RefSeq"/>
        </authorList>
    </citation>
    <scope>IDENTIFICATION</scope>
    <source>
        <tissue evidence="11">White muscle</tissue>
    </source>
</reference>
<evidence type="ECO:0000256" key="3">
    <source>
        <dbReference type="ARBA" id="ARBA00022989"/>
    </source>
</evidence>
<evidence type="ECO:0000259" key="9">
    <source>
        <dbReference type="PROSITE" id="PS51225"/>
    </source>
</evidence>
<dbReference type="GeneID" id="120061552"/>
<dbReference type="GO" id="GO:0016020">
    <property type="term" value="C:membrane"/>
    <property type="evidence" value="ECO:0007669"/>
    <property type="project" value="UniProtKB-SubCell"/>
</dbReference>
<dbReference type="RefSeq" id="XP_038867395.1">
    <property type="nucleotide sequence ID" value="XM_039011467.1"/>
</dbReference>
<evidence type="ECO:0000256" key="7">
    <source>
        <dbReference type="PROSITE-ProRule" id="PRU00581"/>
    </source>
</evidence>
<evidence type="ECO:0000256" key="1">
    <source>
        <dbReference type="ARBA" id="ARBA00004141"/>
    </source>
</evidence>
<evidence type="ECO:0000256" key="2">
    <source>
        <dbReference type="ARBA" id="ARBA00022692"/>
    </source>
</evidence>
<evidence type="ECO:0000313" key="11">
    <source>
        <dbReference type="RefSeq" id="XP_038867395.1"/>
    </source>
</evidence>
<feature type="transmembrane region" description="Helical" evidence="8">
    <location>
        <begin position="21"/>
        <end position="41"/>
    </location>
</feature>
<name>A0A8U1F0C1_SALNM</name>